<dbReference type="AlphaFoldDB" id="A0A4Q4KR73"/>
<dbReference type="EMBL" id="SETE01000001">
    <property type="protein sequence ID" value="RYM36040.1"/>
    <property type="molecule type" value="Genomic_DNA"/>
</dbReference>
<keyword evidence="3" id="KW-1185">Reference proteome</keyword>
<feature type="chain" id="PRO_5020237119" evidence="1">
    <location>
        <begin position="20"/>
        <end position="120"/>
    </location>
</feature>
<gene>
    <name evidence="2" type="ORF">ERX46_03325</name>
</gene>
<keyword evidence="1" id="KW-0732">Signal</keyword>
<dbReference type="OrthoDB" id="1467569at2"/>
<accession>A0A4Q4KR73</accession>
<organism evidence="2 3">
    <name type="scientific">Brumimicrobium glaciale</name>
    <dbReference type="NCBI Taxonomy" id="200475"/>
    <lineage>
        <taxon>Bacteria</taxon>
        <taxon>Pseudomonadati</taxon>
        <taxon>Bacteroidota</taxon>
        <taxon>Flavobacteriia</taxon>
        <taxon>Flavobacteriales</taxon>
        <taxon>Crocinitomicaceae</taxon>
        <taxon>Brumimicrobium</taxon>
    </lineage>
</organism>
<dbReference type="RefSeq" id="WP_130092405.1">
    <property type="nucleotide sequence ID" value="NZ_SETE01000001.1"/>
</dbReference>
<evidence type="ECO:0000313" key="2">
    <source>
        <dbReference type="EMBL" id="RYM36040.1"/>
    </source>
</evidence>
<name>A0A4Q4KR73_9FLAO</name>
<sequence length="120" mass="13643">MKKLIILFAILIFAGVGFAQTATVSGTAVTLKKNLSEDFVEFKLPSEVTNDVVEKSAQYYTDYFTVDFNDKTKIARVNLLSQDEQAKRVISRFLLSIGVRTVSFEAKDYTIMEFYSNFLE</sequence>
<feature type="signal peptide" evidence="1">
    <location>
        <begin position="1"/>
        <end position="19"/>
    </location>
</feature>
<protein>
    <submittedName>
        <fullName evidence="2">Uncharacterized protein</fullName>
    </submittedName>
</protein>
<evidence type="ECO:0000256" key="1">
    <source>
        <dbReference type="SAM" id="SignalP"/>
    </source>
</evidence>
<evidence type="ECO:0000313" key="3">
    <source>
        <dbReference type="Proteomes" id="UP000293952"/>
    </source>
</evidence>
<reference evidence="2 3" key="1">
    <citation type="submission" date="2019-02" db="EMBL/GenBank/DDBJ databases">
        <title>Genome sequence of the sea-ice species Brumimicrobium glaciale.</title>
        <authorList>
            <person name="Bowman J.P."/>
        </authorList>
    </citation>
    <scope>NUCLEOTIDE SEQUENCE [LARGE SCALE GENOMIC DNA]</scope>
    <source>
        <strain evidence="2 3">IC156</strain>
    </source>
</reference>
<dbReference type="Proteomes" id="UP000293952">
    <property type="component" value="Unassembled WGS sequence"/>
</dbReference>
<comment type="caution">
    <text evidence="2">The sequence shown here is derived from an EMBL/GenBank/DDBJ whole genome shotgun (WGS) entry which is preliminary data.</text>
</comment>
<proteinExistence type="predicted"/>